<evidence type="ECO:0000313" key="6">
    <source>
        <dbReference type="EMBL" id="TDR13102.1"/>
    </source>
</evidence>
<name>A0A4R6X2J0_9GAMM</name>
<dbReference type="PANTHER" id="PTHR46743:SF2">
    <property type="entry name" value="TEICHOIC ACIDS EXPORT ATP-BINDING PROTEIN TAGH"/>
    <property type="match status" value="1"/>
</dbReference>
<sequence>MSCDSNDFAIEVSNLSKTYQLYSRPVDRLYQMLGSKKKKRYEEFSALDNISFQLSKGDCVGVLGHNGAGKSTLLQIITGTLTPSSGVVKVRGRVAALLELGAGFNPEFTGKENVYMNAAILGLSTEEIDSKYDRIIEFAEIGDFIDRPVKSYSSGMYVRLAFSVAIHTDPEILIIDEALAVGDIRFQIKCIKYMESLKSKGVTILFVTHAPEQVQRFCNKALWLDKGHLKSFDRASSVCDSYRDFMSRSTTPTPEVVSEMVQESNVSNVTPAKPARILSTSLNENKFSPLDSLILEIEYEVFDISVPSLLVGAAIISSSGEFLFGPNTYLEHIEIPTTRGIHKVLYKLPKLTLLPGEFWFDVGVFSDKGLVTIDYLPRVQGFKVESEYKSEGVFYIEHEWEVKS</sequence>
<dbReference type="GO" id="GO:0005524">
    <property type="term" value="F:ATP binding"/>
    <property type="evidence" value="ECO:0007669"/>
    <property type="project" value="UniProtKB-KW"/>
</dbReference>
<keyword evidence="4 6" id="KW-0067">ATP-binding</keyword>
<dbReference type="PROSITE" id="PS50893">
    <property type="entry name" value="ABC_TRANSPORTER_2"/>
    <property type="match status" value="1"/>
</dbReference>
<dbReference type="AlphaFoldDB" id="A0A4R6X2J0"/>
<dbReference type="Pfam" id="PF00005">
    <property type="entry name" value="ABC_tran"/>
    <property type="match status" value="1"/>
</dbReference>
<keyword evidence="3" id="KW-0547">Nucleotide-binding</keyword>
<dbReference type="GO" id="GO:0140359">
    <property type="term" value="F:ABC-type transporter activity"/>
    <property type="evidence" value="ECO:0007669"/>
    <property type="project" value="InterPro"/>
</dbReference>
<dbReference type="InterPro" id="IPR015860">
    <property type="entry name" value="ABC_transpr_TagH-like"/>
</dbReference>
<dbReference type="CDD" id="cd10147">
    <property type="entry name" value="Wzt_C-like"/>
    <property type="match status" value="1"/>
</dbReference>
<evidence type="ECO:0000256" key="4">
    <source>
        <dbReference type="ARBA" id="ARBA00022840"/>
    </source>
</evidence>
<dbReference type="Proteomes" id="UP000295729">
    <property type="component" value="Unassembled WGS sequence"/>
</dbReference>
<gene>
    <name evidence="6" type="ORF">C8D85_1976</name>
</gene>
<evidence type="ECO:0000313" key="7">
    <source>
        <dbReference type="Proteomes" id="UP000295729"/>
    </source>
</evidence>
<dbReference type="Gene3D" id="3.40.50.300">
    <property type="entry name" value="P-loop containing nucleotide triphosphate hydrolases"/>
    <property type="match status" value="1"/>
</dbReference>
<dbReference type="InterPro" id="IPR027417">
    <property type="entry name" value="P-loop_NTPase"/>
</dbReference>
<dbReference type="InterPro" id="IPR029439">
    <property type="entry name" value="Wzt_C"/>
</dbReference>
<dbReference type="Pfam" id="PF14524">
    <property type="entry name" value="Wzt_C"/>
    <property type="match status" value="1"/>
</dbReference>
<reference evidence="6 7" key="1">
    <citation type="submission" date="2019-03" db="EMBL/GenBank/DDBJ databases">
        <title>Genomic Encyclopedia of Type Strains, Phase IV (KMG-IV): sequencing the most valuable type-strain genomes for metagenomic binning, comparative biology and taxonomic classification.</title>
        <authorList>
            <person name="Goeker M."/>
        </authorList>
    </citation>
    <scope>NUCLEOTIDE SEQUENCE [LARGE SCALE GENOMIC DNA]</scope>
    <source>
        <strain evidence="6 7">DSM 5604</strain>
    </source>
</reference>
<evidence type="ECO:0000259" key="5">
    <source>
        <dbReference type="PROSITE" id="PS50893"/>
    </source>
</evidence>
<organism evidence="6 7">
    <name type="scientific">Marinomonas communis</name>
    <dbReference type="NCBI Taxonomy" id="28254"/>
    <lineage>
        <taxon>Bacteria</taxon>
        <taxon>Pseudomonadati</taxon>
        <taxon>Pseudomonadota</taxon>
        <taxon>Gammaproteobacteria</taxon>
        <taxon>Oceanospirillales</taxon>
        <taxon>Oceanospirillaceae</taxon>
        <taxon>Marinomonas</taxon>
    </lineage>
</organism>
<evidence type="ECO:0000256" key="3">
    <source>
        <dbReference type="ARBA" id="ARBA00022741"/>
    </source>
</evidence>
<comment type="caution">
    <text evidence="6">The sequence shown here is derived from an EMBL/GenBank/DDBJ whole genome shotgun (WGS) entry which is preliminary data.</text>
</comment>
<evidence type="ECO:0000256" key="1">
    <source>
        <dbReference type="ARBA" id="ARBA00005417"/>
    </source>
</evidence>
<evidence type="ECO:0000256" key="2">
    <source>
        <dbReference type="ARBA" id="ARBA00022448"/>
    </source>
</evidence>
<dbReference type="SMART" id="SM00382">
    <property type="entry name" value="AAA"/>
    <property type="match status" value="1"/>
</dbReference>
<keyword evidence="7" id="KW-1185">Reference proteome</keyword>
<keyword evidence="2" id="KW-0813">Transport</keyword>
<dbReference type="SUPFAM" id="SSF52540">
    <property type="entry name" value="P-loop containing nucleoside triphosphate hydrolases"/>
    <property type="match status" value="1"/>
</dbReference>
<dbReference type="Gene3D" id="2.70.50.60">
    <property type="entry name" value="abc- transporter (atp binding component) like domain"/>
    <property type="match status" value="1"/>
</dbReference>
<proteinExistence type="inferred from homology"/>
<dbReference type="PANTHER" id="PTHR46743">
    <property type="entry name" value="TEICHOIC ACIDS EXPORT ATP-BINDING PROTEIN TAGH"/>
    <property type="match status" value="1"/>
</dbReference>
<accession>A0A4R6X2J0</accession>
<protein>
    <submittedName>
        <fullName evidence="6">Lipopolysaccharide transport system ATP-binding protein</fullName>
    </submittedName>
</protein>
<dbReference type="CDD" id="cd03220">
    <property type="entry name" value="ABC_KpsT_Wzt"/>
    <property type="match status" value="1"/>
</dbReference>
<dbReference type="GO" id="GO:0016887">
    <property type="term" value="F:ATP hydrolysis activity"/>
    <property type="evidence" value="ECO:0007669"/>
    <property type="project" value="InterPro"/>
</dbReference>
<dbReference type="InterPro" id="IPR050683">
    <property type="entry name" value="Bact_Polysacc_Export_ATP-bd"/>
</dbReference>
<comment type="similarity">
    <text evidence="1">Belongs to the ABC transporter superfamily.</text>
</comment>
<dbReference type="EMBL" id="SNZA01000003">
    <property type="protein sequence ID" value="TDR13102.1"/>
    <property type="molecule type" value="Genomic_DNA"/>
</dbReference>
<dbReference type="InterPro" id="IPR003593">
    <property type="entry name" value="AAA+_ATPase"/>
</dbReference>
<dbReference type="GO" id="GO:0016020">
    <property type="term" value="C:membrane"/>
    <property type="evidence" value="ECO:0007669"/>
    <property type="project" value="InterPro"/>
</dbReference>
<feature type="domain" description="ABC transporter" evidence="5">
    <location>
        <begin position="10"/>
        <end position="251"/>
    </location>
</feature>
<dbReference type="OrthoDB" id="9778870at2"/>
<dbReference type="InterPro" id="IPR003439">
    <property type="entry name" value="ABC_transporter-like_ATP-bd"/>
</dbReference>